<dbReference type="AlphaFoldDB" id="X1A5Z6"/>
<sequence length="119" mass="13934">FEKVGYIDVNFYPAYFSDNDYCRRSANLGITSCTLLNAMYFHFWSRTIHQEIGGSNHEFFKANSTFYRMKWGGPFGKEAFSVPFNGHDFILGKDIVLPSTTELFDRSQEIAIIKYWMNR</sequence>
<name>X1A5Z6_9ZZZZ</name>
<reference evidence="1" key="1">
    <citation type="journal article" date="2014" name="Front. Microbiol.">
        <title>High frequency of phylogenetically diverse reductive dehalogenase-homologous genes in deep subseafloor sedimentary metagenomes.</title>
        <authorList>
            <person name="Kawai M."/>
            <person name="Futagami T."/>
            <person name="Toyoda A."/>
            <person name="Takaki Y."/>
            <person name="Nishi S."/>
            <person name="Hori S."/>
            <person name="Arai W."/>
            <person name="Tsubouchi T."/>
            <person name="Morono Y."/>
            <person name="Uchiyama I."/>
            <person name="Ito T."/>
            <person name="Fujiyama A."/>
            <person name="Inagaki F."/>
            <person name="Takami H."/>
        </authorList>
    </citation>
    <scope>NUCLEOTIDE SEQUENCE</scope>
    <source>
        <strain evidence="1">Expedition CK06-06</strain>
    </source>
</reference>
<feature type="non-terminal residue" evidence="1">
    <location>
        <position position="1"/>
    </location>
</feature>
<organism evidence="1">
    <name type="scientific">marine sediment metagenome</name>
    <dbReference type="NCBI Taxonomy" id="412755"/>
    <lineage>
        <taxon>unclassified sequences</taxon>
        <taxon>metagenomes</taxon>
        <taxon>ecological metagenomes</taxon>
    </lineage>
</organism>
<accession>X1A5Z6</accession>
<proteinExistence type="predicted"/>
<dbReference type="EMBL" id="BART01008069">
    <property type="protein sequence ID" value="GAG68218.1"/>
    <property type="molecule type" value="Genomic_DNA"/>
</dbReference>
<evidence type="ECO:0000313" key="1">
    <source>
        <dbReference type="EMBL" id="GAG68218.1"/>
    </source>
</evidence>
<gene>
    <name evidence="1" type="ORF">S01H4_18224</name>
</gene>
<comment type="caution">
    <text evidence="1">The sequence shown here is derived from an EMBL/GenBank/DDBJ whole genome shotgun (WGS) entry which is preliminary data.</text>
</comment>
<protein>
    <submittedName>
        <fullName evidence="1">Uncharacterized protein</fullName>
    </submittedName>
</protein>